<evidence type="ECO:0008006" key="3">
    <source>
        <dbReference type="Google" id="ProtNLM"/>
    </source>
</evidence>
<name>A0A1B0DIP7_PHLPP</name>
<evidence type="ECO:0000313" key="1">
    <source>
        <dbReference type="EnsemblMetazoa" id="PPAI008034-PA"/>
    </source>
</evidence>
<accession>A0A1B0DIP7</accession>
<dbReference type="VEuPathDB" id="VectorBase:PPAI008034"/>
<dbReference type="EnsemblMetazoa" id="PPAI008034-RA">
    <property type="protein sequence ID" value="PPAI008034-PA"/>
    <property type="gene ID" value="PPAI008034"/>
</dbReference>
<proteinExistence type="predicted"/>
<sequence length="110" mass="12742">MSTIVGILACTIREMPENAYLVEKIVFDEKVDLVKFLKHNSNLLRYRTCVLLRILGRFSCASLQTKWSSAMRETLEALVYDSDEQVRNEAESVLMEFRNLSFYIPVEDDA</sequence>
<reference evidence="1" key="1">
    <citation type="submission" date="2022-08" db="UniProtKB">
        <authorList>
            <consortium name="EnsemblMetazoa"/>
        </authorList>
    </citation>
    <scope>IDENTIFICATION</scope>
    <source>
        <strain evidence="1">Israel</strain>
    </source>
</reference>
<keyword evidence="2" id="KW-1185">Reference proteome</keyword>
<dbReference type="Proteomes" id="UP000092462">
    <property type="component" value="Unassembled WGS sequence"/>
</dbReference>
<protein>
    <recommendedName>
        <fullName evidence="3">Condensin complex subunit 1 C-terminal domain-containing protein</fullName>
    </recommendedName>
</protein>
<dbReference type="AlphaFoldDB" id="A0A1B0DIP7"/>
<evidence type="ECO:0000313" key="2">
    <source>
        <dbReference type="Proteomes" id="UP000092462"/>
    </source>
</evidence>
<dbReference type="VEuPathDB" id="VectorBase:PPAPM1_002976"/>
<dbReference type="EMBL" id="AJVK01034482">
    <property type="status" value="NOT_ANNOTATED_CDS"/>
    <property type="molecule type" value="Genomic_DNA"/>
</dbReference>
<organism evidence="1 2">
    <name type="scientific">Phlebotomus papatasi</name>
    <name type="common">Sandfly</name>
    <dbReference type="NCBI Taxonomy" id="29031"/>
    <lineage>
        <taxon>Eukaryota</taxon>
        <taxon>Metazoa</taxon>
        <taxon>Ecdysozoa</taxon>
        <taxon>Arthropoda</taxon>
        <taxon>Hexapoda</taxon>
        <taxon>Insecta</taxon>
        <taxon>Pterygota</taxon>
        <taxon>Neoptera</taxon>
        <taxon>Endopterygota</taxon>
        <taxon>Diptera</taxon>
        <taxon>Nematocera</taxon>
        <taxon>Psychodoidea</taxon>
        <taxon>Psychodidae</taxon>
        <taxon>Phlebotomus</taxon>
        <taxon>Phlebotomus</taxon>
    </lineage>
</organism>